<accession>A0A109WW98</accession>
<dbReference type="KEGG" id="vg:26855141"/>
<reference evidence="2 3" key="1">
    <citation type="journal article" date="2015" name="Virol. Sin.">
        <title>Genome sequencing and analysis of a granulovirus isolated from the Asiatic rice leafroller, Cnaphalocrocis medinalis.</title>
        <authorList>
            <person name="Zhang S."/>
            <person name="Zhu Z."/>
            <person name="Sun S."/>
            <person name="Chen Q."/>
            <person name="Deng F."/>
            <person name="Yang K."/>
        </authorList>
    </citation>
    <scope>NUCLEOTIDE SEQUENCE [LARGE SCALE GENOMIC DNA]</scope>
    <source>
        <strain evidence="2 3">Enping</strain>
    </source>
</reference>
<dbReference type="GeneID" id="26855141"/>
<evidence type="ECO:0000313" key="2">
    <source>
        <dbReference type="EMBL" id="AMF83866.1"/>
    </source>
</evidence>
<reference evidence="1" key="2">
    <citation type="journal article" date="2016" name="PLoS ONE">
        <title>Genome of Cnaphalocrocis medinalis Granulovirus, the First Crambidae-Infecting Betabaculovirus Isolated from Rice Leaffolder to Sequenced.</title>
        <authorList>
            <person name="Han G."/>
            <person name="Xu J."/>
            <person name="Liu Q."/>
            <person name="Li C."/>
            <person name="Xu H."/>
            <person name="Lu Z."/>
        </authorList>
    </citation>
    <scope>NUCLEOTIDE SEQUENCE</scope>
</reference>
<keyword evidence="3" id="KW-1185">Reference proteome</keyword>
<dbReference type="Proteomes" id="UP000202719">
    <property type="component" value="Segment"/>
</dbReference>
<dbReference type="RefSeq" id="YP_009230033.1">
    <property type="nucleotide sequence ID" value="NC_029304.2"/>
</dbReference>
<dbReference type="EMBL" id="KU593505">
    <property type="protein sequence ID" value="AMF83866.1"/>
    <property type="molecule type" value="Genomic_DNA"/>
</dbReference>
<evidence type="ECO:0000313" key="3">
    <source>
        <dbReference type="Proteomes" id="UP000202719"/>
    </source>
</evidence>
<dbReference type="OrthoDB" id="29023at10239"/>
<organism evidence="2 3">
    <name type="scientific">Cnaphalocrocis medinalis granulovirus</name>
    <dbReference type="NCBI Taxonomy" id="1750712"/>
    <lineage>
        <taxon>Viruses</taxon>
        <taxon>Viruses incertae sedis</taxon>
        <taxon>Naldaviricetes</taxon>
        <taxon>Lefavirales</taxon>
        <taxon>Baculoviridae</taxon>
        <taxon>Betabaculovirus</taxon>
        <taxon>Betabaculovirus cnamedinalis</taxon>
    </lineage>
</organism>
<dbReference type="EMBL" id="KP658210">
    <property type="protein sequence ID" value="ALN42061.1"/>
    <property type="molecule type" value="Genomic_DNA"/>
</dbReference>
<reference evidence="2" key="3">
    <citation type="submission" date="2016-01" db="EMBL/GenBank/DDBJ databases">
        <authorList>
            <person name="McClelland M."/>
            <person name="Jain A."/>
            <person name="Saraogi P."/>
            <person name="Mendelson R."/>
            <person name="Westerman R."/>
            <person name="SanMiguel P."/>
            <person name="Csonka L."/>
        </authorList>
    </citation>
    <scope>NUCLEOTIDE SEQUENCE</scope>
    <source>
        <strain evidence="2">Enping</strain>
    </source>
</reference>
<name>A0A109WW98_9BBAC</name>
<evidence type="ECO:0000313" key="1">
    <source>
        <dbReference type="EMBL" id="ALN42061.1"/>
    </source>
</evidence>
<sequence>MSVTINDDILFVTDADVALSEQYTYVEFQDNMYLYQNKTNDNLTYFHKKLVDLNNKENQYILHY</sequence>
<protein>
    <submittedName>
        <fullName evidence="1">PiraGV ORF115</fullName>
    </submittedName>
</protein>
<proteinExistence type="predicted"/>